<dbReference type="Proteomes" id="UP001143981">
    <property type="component" value="Unassembled WGS sequence"/>
</dbReference>
<protein>
    <submittedName>
        <fullName evidence="2">TATA box-binding protein-associated factor RNA polymerase I subunit C</fullName>
    </submittedName>
</protein>
<gene>
    <name evidence="2" type="primary">TAF1C</name>
    <name evidence="2" type="ORF">LPJ61_001165</name>
</gene>
<keyword evidence="3" id="KW-1185">Reference proteome</keyword>
<evidence type="ECO:0000313" key="2">
    <source>
        <dbReference type="EMBL" id="KAJ1734261.1"/>
    </source>
</evidence>
<sequence>MGSTSKAFPAAVWPLNRSEAGIGCAALVPAGLAGSVALIPALSTPGDRRADAASVHWHPASFQHGLRTHGLLSEPRPPVTLRPPTRTPGFLKQAECPPYYRMVYNFRRAHGDLDIPHELLATAFQEAEADGGWDNIPSMKGGVVAVCRPALGDRWPPNPPPNAGETGGSAEDNLRGLRFKRDIKPALATRARAEGDDGDSEAASEPGVWSSRREWAMYASGECGNELWALPLPLPDDGAHAFPSLRRCGSAIPDATAAEVAPSIEFTTPIRQVAAHSSHPGAVCVRTDSMVAIVGLSQCHRGPNWTPYVSADVVGHPYSYDSGDRWTCHASWSPWRATEIALASGTGSVRLWDCAAGREVLLKDAEQAGSYDIQWNCCEFWNSPRHLLCANPDALYFLDARAGRTQTAIMSLPESPFALSGEAFTAICPSALHPLHAVAASTHAIRVFDQRYPKQPVMAWEHGSTPADPPIYLQSSRLPNYADGHAACILAATEKSSRIYCYVYGQGGSDQPYTSLDQSVLRPAAHASTVYETIQDALAIDPQRSEDMTSAYTHIAEYPTARLAGFSLSFMAPVDGTDAGVAGTRAPADSVCVSVDELGAVVGHHVVVAPSASTGNGFKAPASAHSGLLYSGVWNAAREVDGTIIDGMNLVLRERRSTDGTREATWAELRKRSEAYIRTDMSQAYRGLLEHVARAPPEIGYPPLSAAEGEALRRRIPSITSRDTSAYERGF</sequence>
<name>A0A9W8D0C5_9FUNG</name>
<dbReference type="AlphaFoldDB" id="A0A9W8D0C5"/>
<dbReference type="EMBL" id="JANBOI010000085">
    <property type="protein sequence ID" value="KAJ1734261.1"/>
    <property type="molecule type" value="Genomic_DNA"/>
</dbReference>
<organism evidence="2 3">
    <name type="scientific">Coemansia biformis</name>
    <dbReference type="NCBI Taxonomy" id="1286918"/>
    <lineage>
        <taxon>Eukaryota</taxon>
        <taxon>Fungi</taxon>
        <taxon>Fungi incertae sedis</taxon>
        <taxon>Zoopagomycota</taxon>
        <taxon>Kickxellomycotina</taxon>
        <taxon>Kickxellomycetes</taxon>
        <taxon>Kickxellales</taxon>
        <taxon>Kickxellaceae</taxon>
        <taxon>Coemansia</taxon>
    </lineage>
</organism>
<feature type="region of interest" description="Disordered" evidence="1">
    <location>
        <begin position="68"/>
        <end position="88"/>
    </location>
</feature>
<dbReference type="Gene3D" id="2.130.10.10">
    <property type="entry name" value="YVTN repeat-like/Quinoprotein amine dehydrogenase"/>
    <property type="match status" value="1"/>
</dbReference>
<reference evidence="2" key="1">
    <citation type="submission" date="2022-07" db="EMBL/GenBank/DDBJ databases">
        <title>Phylogenomic reconstructions and comparative analyses of Kickxellomycotina fungi.</title>
        <authorList>
            <person name="Reynolds N.K."/>
            <person name="Stajich J.E."/>
            <person name="Barry K."/>
            <person name="Grigoriev I.V."/>
            <person name="Crous P."/>
            <person name="Smith M.E."/>
        </authorList>
    </citation>
    <scope>NUCLEOTIDE SEQUENCE</scope>
    <source>
        <strain evidence="2">BCRC 34381</strain>
    </source>
</reference>
<dbReference type="InterPro" id="IPR038801">
    <property type="entry name" value="TAF1C"/>
</dbReference>
<dbReference type="InterPro" id="IPR015943">
    <property type="entry name" value="WD40/YVTN_repeat-like_dom_sf"/>
</dbReference>
<evidence type="ECO:0000313" key="3">
    <source>
        <dbReference type="Proteomes" id="UP001143981"/>
    </source>
</evidence>
<dbReference type="GO" id="GO:0001650">
    <property type="term" value="C:fibrillar center"/>
    <property type="evidence" value="ECO:0007669"/>
    <property type="project" value="TreeGrafter"/>
</dbReference>
<proteinExistence type="predicted"/>
<dbReference type="GO" id="GO:0001164">
    <property type="term" value="F:RNA polymerase I core promoter sequence-specific DNA binding"/>
    <property type="evidence" value="ECO:0007669"/>
    <property type="project" value="TreeGrafter"/>
</dbReference>
<dbReference type="PANTHER" id="PTHR15319">
    <property type="entry name" value="TATA BOX-BINDING PROTEIN ASSOCIATED FACTOR RNA POLYMERASE I SUBUNIT C"/>
    <property type="match status" value="1"/>
</dbReference>
<dbReference type="PANTHER" id="PTHR15319:SF1">
    <property type="entry name" value="TATA BOX-BINDING PROTEIN-ASSOCIATED FACTOR RNA POLYMERASE I SUBUNIT C"/>
    <property type="match status" value="1"/>
</dbReference>
<accession>A0A9W8D0C5</accession>
<dbReference type="OrthoDB" id="5597601at2759"/>
<comment type="caution">
    <text evidence="2">The sequence shown here is derived from an EMBL/GenBank/DDBJ whole genome shotgun (WGS) entry which is preliminary data.</text>
</comment>
<feature type="region of interest" description="Disordered" evidence="1">
    <location>
        <begin position="153"/>
        <end position="175"/>
    </location>
</feature>
<evidence type="ECO:0000256" key="1">
    <source>
        <dbReference type="SAM" id="MobiDB-lite"/>
    </source>
</evidence>
<dbReference type="SUPFAM" id="SSF117289">
    <property type="entry name" value="Nucleoporin domain"/>
    <property type="match status" value="1"/>
</dbReference>